<accession>A0A915IZ65</accession>
<dbReference type="WBParaSite" id="nRc.2.0.1.t19496-RA">
    <property type="protein sequence ID" value="nRc.2.0.1.t19496-RA"/>
    <property type="gene ID" value="nRc.2.0.1.g19496"/>
</dbReference>
<evidence type="ECO:0000313" key="4">
    <source>
        <dbReference type="WBParaSite" id="nRc.2.0.1.t19496-RA"/>
    </source>
</evidence>
<evidence type="ECO:0000259" key="2">
    <source>
        <dbReference type="Pfam" id="PF14295"/>
    </source>
</evidence>
<dbReference type="Pfam" id="PF14295">
    <property type="entry name" value="PAN_4"/>
    <property type="match status" value="1"/>
</dbReference>
<dbReference type="Proteomes" id="UP000887565">
    <property type="component" value="Unplaced"/>
</dbReference>
<name>A0A915IZ65_ROMCU</name>
<dbReference type="InterPro" id="IPR003609">
    <property type="entry name" value="Pan_app"/>
</dbReference>
<proteinExistence type="predicted"/>
<evidence type="ECO:0000259" key="1">
    <source>
        <dbReference type="Pfam" id="PF00024"/>
    </source>
</evidence>
<organism evidence="3 4">
    <name type="scientific">Romanomermis culicivorax</name>
    <name type="common">Nematode worm</name>
    <dbReference type="NCBI Taxonomy" id="13658"/>
    <lineage>
        <taxon>Eukaryota</taxon>
        <taxon>Metazoa</taxon>
        <taxon>Ecdysozoa</taxon>
        <taxon>Nematoda</taxon>
        <taxon>Enoplea</taxon>
        <taxon>Dorylaimia</taxon>
        <taxon>Mermithida</taxon>
        <taxon>Mermithoidea</taxon>
        <taxon>Mermithidae</taxon>
        <taxon>Romanomermis</taxon>
    </lineage>
</organism>
<dbReference type="Gene3D" id="3.50.4.10">
    <property type="entry name" value="Hepatocyte Growth Factor"/>
    <property type="match status" value="1"/>
</dbReference>
<dbReference type="AlphaFoldDB" id="A0A915IZ65"/>
<reference evidence="4" key="1">
    <citation type="submission" date="2022-11" db="UniProtKB">
        <authorList>
            <consortium name="WormBaseParasite"/>
        </authorList>
    </citation>
    <scope>IDENTIFICATION</scope>
</reference>
<sequence length="172" mass="19523">MSSKRKLTVNRAETDEIVHIHLIKEPYYNRIRIEFTIEKNCLYRYNDLSDHRNISSPEMCAAECGKTINCTHAAYNGRNKICLLKHASSKEQIQGTRLKLNNVWCITYNGEDRFGVAAATTTLQPISTTTEDAVSKNFVINESCDYRGSDLSSLENISSARECAANCYKTQR</sequence>
<keyword evidence="3" id="KW-1185">Reference proteome</keyword>
<dbReference type="Pfam" id="PF00024">
    <property type="entry name" value="PAN_1"/>
    <property type="match status" value="1"/>
</dbReference>
<protein>
    <submittedName>
        <fullName evidence="4">Apple domain-containing protein</fullName>
    </submittedName>
</protein>
<feature type="domain" description="Apple" evidence="1">
    <location>
        <begin position="43"/>
        <end position="99"/>
    </location>
</feature>
<evidence type="ECO:0000313" key="3">
    <source>
        <dbReference type="Proteomes" id="UP000887565"/>
    </source>
</evidence>
<feature type="domain" description="Apple" evidence="2">
    <location>
        <begin position="145"/>
        <end position="171"/>
    </location>
</feature>